<reference evidence="1" key="1">
    <citation type="submission" date="2020-11" db="EMBL/GenBank/DDBJ databases">
        <authorList>
            <person name="Tran Van P."/>
        </authorList>
    </citation>
    <scope>NUCLEOTIDE SEQUENCE</scope>
</reference>
<dbReference type="EMBL" id="OB661685">
    <property type="protein sequence ID" value="CAD7228751.1"/>
    <property type="molecule type" value="Genomic_DNA"/>
</dbReference>
<proteinExistence type="predicted"/>
<protein>
    <submittedName>
        <fullName evidence="1">Uncharacterized protein</fullName>
    </submittedName>
</protein>
<evidence type="ECO:0000313" key="1">
    <source>
        <dbReference type="EMBL" id="CAD7228751.1"/>
    </source>
</evidence>
<dbReference type="AlphaFoldDB" id="A0A7R8ZRC3"/>
<accession>A0A7R8ZRC3</accession>
<name>A0A7R8ZRC3_9CRUS</name>
<organism evidence="1">
    <name type="scientific">Cyprideis torosa</name>
    <dbReference type="NCBI Taxonomy" id="163714"/>
    <lineage>
        <taxon>Eukaryota</taxon>
        <taxon>Metazoa</taxon>
        <taxon>Ecdysozoa</taxon>
        <taxon>Arthropoda</taxon>
        <taxon>Crustacea</taxon>
        <taxon>Oligostraca</taxon>
        <taxon>Ostracoda</taxon>
        <taxon>Podocopa</taxon>
        <taxon>Podocopida</taxon>
        <taxon>Cytherocopina</taxon>
        <taxon>Cytheroidea</taxon>
        <taxon>Cytherideidae</taxon>
        <taxon>Cyprideis</taxon>
    </lineage>
</organism>
<sequence length="326" mass="35961">MKLLTLVFIAIGFIVAVCDARPEAALKSHNPDVIGSALTRMTKQQRKMALDIKAMVSRLSPENKLEFRRALERQAQSPVPATAGLSKGLLPSVAQLQYFFFLLFSPESPIPLPLRILLATTLLPLLFPGIPFLTLVSTAIGFIVAVCDARPEAALKSHNPDVIGNALARMTKQQRKMALDIKAMVSRLSPEDKLEFRRALECLAQSPEAALKSHNPDVIGSALTRMTKQQRKMALDIKAMVSRLSPENKLEFRRALERQAQSPVPATAGLSKGLLPSVAQLQYFFFLLFSPESPIPLPLRILLATTLLPLLFPGIPFVYLFEFLGI</sequence>
<gene>
    <name evidence="1" type="ORF">CTOB1V02_LOCUS6629</name>
</gene>